<dbReference type="KEGG" id="rpod:E0E05_04750"/>
<dbReference type="RefSeq" id="WP_131615678.1">
    <property type="nucleotide sequence ID" value="NZ_CP036532.1"/>
</dbReference>
<dbReference type="Pfam" id="PF16998">
    <property type="entry name" value="17kDa_Anti_2"/>
    <property type="match status" value="1"/>
</dbReference>
<accession>A0A4P6UY62</accession>
<evidence type="ECO:0000313" key="3">
    <source>
        <dbReference type="EMBL" id="QBK29971.1"/>
    </source>
</evidence>
<dbReference type="OrthoDB" id="7677942at2"/>
<dbReference type="InterPro" id="IPR032635">
    <property type="entry name" value="Anti_2"/>
</dbReference>
<reference evidence="3 4" key="1">
    <citation type="journal article" date="2017" name="Int. J. Syst. Evol. Microbiol.">
        <title>Roseitalea porphyridii gen. nov., sp. nov., isolated from a red alga, and reclassification of Hoeflea suaedae Chung et al. 2013 as Pseudohoeflea suaedae gen. nov., comb. nov.</title>
        <authorList>
            <person name="Hyeon J.W."/>
            <person name="Jeong S.E."/>
            <person name="Baek K."/>
            <person name="Jeon C.O."/>
        </authorList>
    </citation>
    <scope>NUCLEOTIDE SEQUENCE [LARGE SCALE GENOMIC DNA]</scope>
    <source>
        <strain evidence="3 4">MA7-20</strain>
    </source>
</reference>
<sequence>MRARAVKRDATPPRILACLAAIVSLGGCAVGGNAIDDAMTTNAISMAQPSPSIAVDPFAPGRTGDAGQTDRLIDEDTIRLAVTTADLRKLDGGALPWASAATGSSGTVTDIRQTEIAGQTCRRFSATRNAYDGVFLYDGEVCLDPRSGWWTRSLAPHGADAAVE</sequence>
<feature type="domain" description="Surface antigen" evidence="2">
    <location>
        <begin position="67"/>
        <end position="156"/>
    </location>
</feature>
<dbReference type="AlphaFoldDB" id="A0A4P6UY62"/>
<evidence type="ECO:0000259" key="2">
    <source>
        <dbReference type="Pfam" id="PF16998"/>
    </source>
</evidence>
<gene>
    <name evidence="3" type="ORF">E0E05_04750</name>
</gene>
<organism evidence="3 4">
    <name type="scientific">Roseitalea porphyridii</name>
    <dbReference type="NCBI Taxonomy" id="1852022"/>
    <lineage>
        <taxon>Bacteria</taxon>
        <taxon>Pseudomonadati</taxon>
        <taxon>Pseudomonadota</taxon>
        <taxon>Alphaproteobacteria</taxon>
        <taxon>Hyphomicrobiales</taxon>
        <taxon>Ahrensiaceae</taxon>
        <taxon>Roseitalea</taxon>
    </lineage>
</organism>
<evidence type="ECO:0000256" key="1">
    <source>
        <dbReference type="SAM" id="SignalP"/>
    </source>
</evidence>
<keyword evidence="1" id="KW-0732">Signal</keyword>
<name>A0A4P6UY62_9HYPH</name>
<protein>
    <recommendedName>
        <fullName evidence="2">Surface antigen domain-containing protein</fullName>
    </recommendedName>
</protein>
<evidence type="ECO:0000313" key="4">
    <source>
        <dbReference type="Proteomes" id="UP000293719"/>
    </source>
</evidence>
<dbReference type="PROSITE" id="PS51257">
    <property type="entry name" value="PROKAR_LIPOPROTEIN"/>
    <property type="match status" value="1"/>
</dbReference>
<feature type="chain" id="PRO_5020570694" description="Surface antigen domain-containing protein" evidence="1">
    <location>
        <begin position="30"/>
        <end position="164"/>
    </location>
</feature>
<proteinExistence type="predicted"/>
<feature type="signal peptide" evidence="1">
    <location>
        <begin position="1"/>
        <end position="29"/>
    </location>
</feature>
<keyword evidence="4" id="KW-1185">Reference proteome</keyword>
<dbReference type="Proteomes" id="UP000293719">
    <property type="component" value="Chromosome"/>
</dbReference>
<dbReference type="EMBL" id="CP036532">
    <property type="protein sequence ID" value="QBK29971.1"/>
    <property type="molecule type" value="Genomic_DNA"/>
</dbReference>
<dbReference type="GeneID" id="90766597"/>